<dbReference type="EMBL" id="LCQK01000001">
    <property type="protein sequence ID" value="KKW15285.1"/>
    <property type="molecule type" value="Genomic_DNA"/>
</dbReference>
<reference evidence="1 2" key="1">
    <citation type="journal article" date="2015" name="Nature">
        <title>rRNA introns, odd ribosomes, and small enigmatic genomes across a large radiation of phyla.</title>
        <authorList>
            <person name="Brown C.T."/>
            <person name="Hug L.A."/>
            <person name="Thomas B.C."/>
            <person name="Sharon I."/>
            <person name="Castelle C.J."/>
            <person name="Singh A."/>
            <person name="Wilkins M.J."/>
            <person name="Williams K.H."/>
            <person name="Banfield J.F."/>
        </authorList>
    </citation>
    <scope>NUCLEOTIDE SEQUENCE [LARGE SCALE GENOMIC DNA]</scope>
</reference>
<evidence type="ECO:0000313" key="1">
    <source>
        <dbReference type="EMBL" id="KKW15285.1"/>
    </source>
</evidence>
<evidence type="ECO:0000313" key="2">
    <source>
        <dbReference type="Proteomes" id="UP000034224"/>
    </source>
</evidence>
<name>A0A0G1W9N0_9BACT</name>
<protein>
    <submittedName>
        <fullName evidence="1">Uncharacterized protein</fullName>
    </submittedName>
</protein>
<comment type="caution">
    <text evidence="1">The sequence shown here is derived from an EMBL/GenBank/DDBJ whole genome shotgun (WGS) entry which is preliminary data.</text>
</comment>
<sequence>MNKAKIVALLILASGLVASLVILKTPAKNGGFSLNSSFQESNNPSLDFESALKLSNQKTNQVNGGESSSNLTDNLAALYAGEVVKNIEADGSFNGDAFNAEGLDLEQLLQTQANVLDIPEYKLSDIKISSDNSVQNQVAYLEGVDMLLKENFGGFHKNLAIALDEFFTKKDATSLNYLVEHIPNYLNGLLTLSAPSLWQTVHLQILNLWQKKLVVYRAILDFNSDPLKTFAALQYVFPIAEEDINLQTVMIKRYEELTSKS</sequence>
<dbReference type="Proteomes" id="UP000034224">
    <property type="component" value="Unassembled WGS sequence"/>
</dbReference>
<gene>
    <name evidence="1" type="ORF">UY55_C0001G0039</name>
</gene>
<dbReference type="STRING" id="1618665.UY55_C0001G0039"/>
<dbReference type="AlphaFoldDB" id="A0A0G1W9N0"/>
<accession>A0A0G1W9N0</accession>
<proteinExistence type="predicted"/>
<organism evidence="1 2">
    <name type="scientific">Candidatus Jorgensenbacteria bacterium GW2011_GWB1_50_10</name>
    <dbReference type="NCBI Taxonomy" id="1618665"/>
    <lineage>
        <taxon>Bacteria</taxon>
        <taxon>Candidatus Joergenseniibacteriota</taxon>
    </lineage>
</organism>